<comment type="subcellular location">
    <subcellularLocation>
        <location evidence="1">Cell inner membrane</location>
        <topology evidence="1">Multi-pass membrane protein</topology>
    </subcellularLocation>
</comment>
<evidence type="ECO:0000256" key="7">
    <source>
        <dbReference type="ARBA" id="ARBA00023136"/>
    </source>
</evidence>
<accession>A0ABT1W8P7</accession>
<keyword evidence="7 9" id="KW-0472">Membrane</keyword>
<evidence type="ECO:0000256" key="2">
    <source>
        <dbReference type="ARBA" id="ARBA00022448"/>
    </source>
</evidence>
<proteinExistence type="inferred from homology"/>
<evidence type="ECO:0000256" key="4">
    <source>
        <dbReference type="ARBA" id="ARBA00022519"/>
    </source>
</evidence>
<dbReference type="Pfam" id="PF04143">
    <property type="entry name" value="Sulf_transp"/>
    <property type="match status" value="1"/>
</dbReference>
<gene>
    <name evidence="10" type="ORF">NFI95_12495</name>
</gene>
<keyword evidence="6 9" id="KW-1133">Transmembrane helix</keyword>
<dbReference type="PANTHER" id="PTHR30574:SF1">
    <property type="entry name" value="SULPHUR TRANSPORT DOMAIN-CONTAINING PROTEIN"/>
    <property type="match status" value="1"/>
</dbReference>
<feature type="transmembrane region" description="Helical" evidence="9">
    <location>
        <begin position="44"/>
        <end position="64"/>
    </location>
</feature>
<dbReference type="Proteomes" id="UP001524587">
    <property type="component" value="Unassembled WGS sequence"/>
</dbReference>
<keyword evidence="3" id="KW-1003">Cell membrane</keyword>
<sequence length="135" mass="13488">MSPYTQALAGGVLLGGSASLLLLANGRVLGVSGIIGNLLGGSRIAANAAFLMGLLAGPFLFLLASGRMPPVTVLTPWPQLVAGGLLVGIGTRIGSGCTSGHGIVGLARFSPRSIVATLVFLVVGMGVATFMETLR</sequence>
<evidence type="ECO:0000256" key="9">
    <source>
        <dbReference type="SAM" id="Phobius"/>
    </source>
</evidence>
<evidence type="ECO:0000256" key="1">
    <source>
        <dbReference type="ARBA" id="ARBA00004429"/>
    </source>
</evidence>
<feature type="transmembrane region" description="Helical" evidence="9">
    <location>
        <begin position="6"/>
        <end position="24"/>
    </location>
</feature>
<keyword evidence="4" id="KW-0997">Cell inner membrane</keyword>
<dbReference type="RefSeq" id="WP_422864753.1">
    <property type="nucleotide sequence ID" value="NZ_JAMSKV010000011.1"/>
</dbReference>
<evidence type="ECO:0000256" key="3">
    <source>
        <dbReference type="ARBA" id="ARBA00022475"/>
    </source>
</evidence>
<evidence type="ECO:0000313" key="11">
    <source>
        <dbReference type="Proteomes" id="UP001524587"/>
    </source>
</evidence>
<name>A0ABT1W8P7_9PROT</name>
<evidence type="ECO:0000256" key="6">
    <source>
        <dbReference type="ARBA" id="ARBA00022989"/>
    </source>
</evidence>
<evidence type="ECO:0000256" key="5">
    <source>
        <dbReference type="ARBA" id="ARBA00022692"/>
    </source>
</evidence>
<feature type="transmembrane region" description="Helical" evidence="9">
    <location>
        <begin position="114"/>
        <end position="131"/>
    </location>
</feature>
<reference evidence="10 11" key="1">
    <citation type="submission" date="2022-06" db="EMBL/GenBank/DDBJ databases">
        <title>Endosaccharibacter gen. nov., sp. nov., endophytic bacteria isolated from sugarcane.</title>
        <authorList>
            <person name="Pitiwittayakul N."/>
            <person name="Yukphan P."/>
            <person name="Charoenyingcharoen P."/>
            <person name="Tanasupawat S."/>
        </authorList>
    </citation>
    <scope>NUCLEOTIDE SEQUENCE [LARGE SCALE GENOMIC DNA]</scope>
    <source>
        <strain evidence="10 11">KSS8</strain>
    </source>
</reference>
<protein>
    <submittedName>
        <fullName evidence="10">YeeE/YedE family protein</fullName>
    </submittedName>
</protein>
<evidence type="ECO:0000256" key="8">
    <source>
        <dbReference type="ARBA" id="ARBA00035655"/>
    </source>
</evidence>
<organism evidence="10 11">
    <name type="scientific">Endosaccharibacter trunci</name>
    <dbReference type="NCBI Taxonomy" id="2812733"/>
    <lineage>
        <taxon>Bacteria</taxon>
        <taxon>Pseudomonadati</taxon>
        <taxon>Pseudomonadota</taxon>
        <taxon>Alphaproteobacteria</taxon>
        <taxon>Acetobacterales</taxon>
        <taxon>Acetobacteraceae</taxon>
        <taxon>Endosaccharibacter</taxon>
    </lineage>
</organism>
<comment type="caution">
    <text evidence="10">The sequence shown here is derived from an EMBL/GenBank/DDBJ whole genome shotgun (WGS) entry which is preliminary data.</text>
</comment>
<dbReference type="InterPro" id="IPR007272">
    <property type="entry name" value="Sulf_transp_TsuA/YedE"/>
</dbReference>
<evidence type="ECO:0000313" key="10">
    <source>
        <dbReference type="EMBL" id="MCQ8279262.1"/>
    </source>
</evidence>
<keyword evidence="5 9" id="KW-0812">Transmembrane</keyword>
<dbReference type="PANTHER" id="PTHR30574">
    <property type="entry name" value="INNER MEMBRANE PROTEIN YEDE"/>
    <property type="match status" value="1"/>
</dbReference>
<comment type="similarity">
    <text evidence="8">Belongs to the TsuA/YedE (TC 9.B.102) family.</text>
</comment>
<keyword evidence="2" id="KW-0813">Transport</keyword>
<feature type="transmembrane region" description="Helical" evidence="9">
    <location>
        <begin position="76"/>
        <end position="93"/>
    </location>
</feature>
<keyword evidence="11" id="KW-1185">Reference proteome</keyword>
<dbReference type="EMBL" id="JAMSKV010000011">
    <property type="protein sequence ID" value="MCQ8279262.1"/>
    <property type="molecule type" value="Genomic_DNA"/>
</dbReference>